<accession>A0A9P4W8S9</accession>
<reference evidence="8" key="1">
    <citation type="submission" date="2019-04" db="EMBL/GenBank/DDBJ databases">
        <title>Sequencing of skin fungus with MAO and IRED activity.</title>
        <authorList>
            <person name="Marsaioli A.J."/>
            <person name="Bonatto J.M.C."/>
            <person name="Reis Junior O."/>
        </authorList>
    </citation>
    <scope>NUCLEOTIDE SEQUENCE</scope>
    <source>
        <strain evidence="8">30M1</strain>
    </source>
</reference>
<dbReference type="EMBL" id="SWKU01000025">
    <property type="protein sequence ID" value="KAF2996881.1"/>
    <property type="molecule type" value="Genomic_DNA"/>
</dbReference>
<comment type="caution">
    <text evidence="8">The sequence shown here is derived from an EMBL/GenBank/DDBJ whole genome shotgun (WGS) entry which is preliminary data.</text>
</comment>
<sequence length="1001" mass="111582">MSSPTPFRIIIVGGGIAGLAAAIALRKDNRQITILEQSRLSTEIGATISLQPNATRIIQKSWGLSGLLEDSNGTVDHGFRMYSTEGKMVREIPLLSRTQYGADRIMWHRQDLHAYLRKMATCTELPGKPATLRTSARVSHSECDAGKVTLEDGEILQADLVVGADGIHSAMRTFVLGKEVKPRPTGSSAYRLMLPTSLLRETAPDFAANIKPEQPYTSMVVAHSCRLIMGPARDAQLYSIVGLVPDEQMNEDPDRAQSWVTKGDPDKMLETFKDFPGWTKDALRKADSIGLWQLRDLDPLETWHSGRVILIGDAAHAMLPTQGQGASQTIEDAEALGTLFSHVNDSPSKSAVSSILEDVFKSRRPDEFMDYNCTYRGTKTALEQLPQVFGQPAELQPESAPFEVDMGDNVYLEETNADAQALLDLYNTTGYNQHGIPAFFEQIMVPAPDFMGVDYLQPPPDLMAWMPEVDWLGQVDIFGTDFTPAVDQMLETHVSQDVALPSPAAQPPRNPDRSHEKIDTNSAKRRHAAFKQSAWFWIPERNQNAFSEHENITLDERNVASSPHMPYSSNVVIPDRLSAGARDRIFQLVSKTARSQISIPSFPSAECVEKLIKALRRAGRFDYVRYPVVAPSADDEDETLQTKWKQWVEHELVYHLFEHDMHMTMVKHRPPLITYAELTLALPASKALWLAPTAELWRTRYLELNVASNPPSLRELLKDEAALLCLPSDTDAQVARSTYLHGIAAQIWEHSQQSVLLHESSDPSSQLWARSRQQKLYQGLQHDDYVLGGTPAVTCVAHQFLQMYLHVNIDLIARFAGKCGETAANSAYTHLSPWSQTKEARIAVCHAGQVVRAARHIPPYQIRGPDSFMLYHAIMVLWTYSMMVRDRAKKTGTTTPLRTQPSSPPGKIVYLDDAPADNQSDVDAFIVMNSGMPCLHIMYSHQPETSQSMPRPELCNLKYPSQVMRVGISLLDASHPDVDRETGPPLIRALCGLMEELGGLR</sequence>
<evidence type="ECO:0000256" key="1">
    <source>
        <dbReference type="ARBA" id="ARBA00007992"/>
    </source>
</evidence>
<evidence type="ECO:0000256" key="4">
    <source>
        <dbReference type="ARBA" id="ARBA00023002"/>
    </source>
</evidence>
<keyword evidence="4" id="KW-0560">Oxidoreductase</keyword>
<gene>
    <name evidence="8" type="ORF">E8E13_005042</name>
</gene>
<dbReference type="InterPro" id="IPR036188">
    <property type="entry name" value="FAD/NAD-bd_sf"/>
</dbReference>
<proteinExistence type="inferred from homology"/>
<dbReference type="OrthoDB" id="40579at2759"/>
<dbReference type="Gene3D" id="3.50.50.60">
    <property type="entry name" value="FAD/NAD(P)-binding domain"/>
    <property type="match status" value="1"/>
</dbReference>
<evidence type="ECO:0000256" key="6">
    <source>
        <dbReference type="SAM" id="MobiDB-lite"/>
    </source>
</evidence>
<evidence type="ECO:0000313" key="8">
    <source>
        <dbReference type="EMBL" id="KAF2996881.1"/>
    </source>
</evidence>
<dbReference type="PANTHER" id="PTHR13789:SF314">
    <property type="entry name" value="FAD-BINDING DOMAIN-CONTAINING PROTEIN"/>
    <property type="match status" value="1"/>
</dbReference>
<evidence type="ECO:0000256" key="5">
    <source>
        <dbReference type="ARBA" id="ARBA00023033"/>
    </source>
</evidence>
<keyword evidence="9" id="KW-1185">Reference proteome</keyword>
<dbReference type="PRINTS" id="PR00420">
    <property type="entry name" value="RNGMNOXGNASE"/>
</dbReference>
<evidence type="ECO:0000256" key="2">
    <source>
        <dbReference type="ARBA" id="ARBA00022630"/>
    </source>
</evidence>
<dbReference type="InterPro" id="IPR050493">
    <property type="entry name" value="FAD-dep_Monooxygenase_BioMet"/>
</dbReference>
<comment type="similarity">
    <text evidence="1">Belongs to the paxM FAD-dependent monooxygenase family.</text>
</comment>
<dbReference type="GO" id="GO:0071949">
    <property type="term" value="F:FAD binding"/>
    <property type="evidence" value="ECO:0007669"/>
    <property type="project" value="InterPro"/>
</dbReference>
<feature type="region of interest" description="Disordered" evidence="6">
    <location>
        <begin position="497"/>
        <end position="523"/>
    </location>
</feature>
<dbReference type="SUPFAM" id="SSF54373">
    <property type="entry name" value="FAD-linked reductases, C-terminal domain"/>
    <property type="match status" value="1"/>
</dbReference>
<dbReference type="PANTHER" id="PTHR13789">
    <property type="entry name" value="MONOOXYGENASE"/>
    <property type="match status" value="1"/>
</dbReference>
<evidence type="ECO:0000256" key="3">
    <source>
        <dbReference type="ARBA" id="ARBA00022827"/>
    </source>
</evidence>
<dbReference type="Pfam" id="PF01494">
    <property type="entry name" value="FAD_binding_3"/>
    <property type="match status" value="1"/>
</dbReference>
<protein>
    <recommendedName>
        <fullName evidence="7">FAD-binding domain-containing protein</fullName>
    </recommendedName>
</protein>
<dbReference type="Proteomes" id="UP000801428">
    <property type="component" value="Unassembled WGS sequence"/>
</dbReference>
<organism evidence="8 9">
    <name type="scientific">Curvularia kusanoi</name>
    <name type="common">Cochliobolus kusanoi</name>
    <dbReference type="NCBI Taxonomy" id="90978"/>
    <lineage>
        <taxon>Eukaryota</taxon>
        <taxon>Fungi</taxon>
        <taxon>Dikarya</taxon>
        <taxon>Ascomycota</taxon>
        <taxon>Pezizomycotina</taxon>
        <taxon>Dothideomycetes</taxon>
        <taxon>Pleosporomycetidae</taxon>
        <taxon>Pleosporales</taxon>
        <taxon>Pleosporineae</taxon>
        <taxon>Pleosporaceae</taxon>
        <taxon>Curvularia</taxon>
    </lineage>
</organism>
<evidence type="ECO:0000313" key="9">
    <source>
        <dbReference type="Proteomes" id="UP000801428"/>
    </source>
</evidence>
<keyword evidence="5" id="KW-0503">Monooxygenase</keyword>
<name>A0A9P4W8S9_CURKU</name>
<dbReference type="SUPFAM" id="SSF51905">
    <property type="entry name" value="FAD/NAD(P)-binding domain"/>
    <property type="match status" value="1"/>
</dbReference>
<dbReference type="AlphaFoldDB" id="A0A9P4W8S9"/>
<dbReference type="InterPro" id="IPR002938">
    <property type="entry name" value="FAD-bd"/>
</dbReference>
<keyword evidence="3" id="KW-0274">FAD</keyword>
<evidence type="ECO:0000259" key="7">
    <source>
        <dbReference type="Pfam" id="PF01494"/>
    </source>
</evidence>
<keyword evidence="2" id="KW-0285">Flavoprotein</keyword>
<dbReference type="GO" id="GO:0004497">
    <property type="term" value="F:monooxygenase activity"/>
    <property type="evidence" value="ECO:0007669"/>
    <property type="project" value="UniProtKB-KW"/>
</dbReference>
<feature type="compositionally biased region" description="Basic and acidic residues" evidence="6">
    <location>
        <begin position="510"/>
        <end position="519"/>
    </location>
</feature>
<feature type="domain" description="FAD-binding" evidence="7">
    <location>
        <begin position="9"/>
        <end position="343"/>
    </location>
</feature>